<evidence type="ECO:0000313" key="1">
    <source>
        <dbReference type="EMBL" id="EYC21493.1"/>
    </source>
</evidence>
<keyword evidence="2" id="KW-1185">Reference proteome</keyword>
<comment type="caution">
    <text evidence="1">The sequence shown here is derived from an EMBL/GenBank/DDBJ whole genome shotgun (WGS) entry which is preliminary data.</text>
</comment>
<dbReference type="AlphaFoldDB" id="A0A016V447"/>
<protein>
    <submittedName>
        <fullName evidence="1">Uncharacterized protein</fullName>
    </submittedName>
</protein>
<sequence length="79" mass="9009">MFTLGNPNDSSRPYSWKIFPRLIVASATKMILRPSSSFTNPGSKRVVGKLDGLQPYLRKKNESRVKSRRLLVLPRMCQS</sequence>
<reference evidence="2" key="1">
    <citation type="journal article" date="2015" name="Nat. Genet.">
        <title>The genome and transcriptome of the zoonotic hookworm Ancylostoma ceylanicum identify infection-specific gene families.</title>
        <authorList>
            <person name="Schwarz E.M."/>
            <person name="Hu Y."/>
            <person name="Antoshechkin I."/>
            <person name="Miller M.M."/>
            <person name="Sternberg P.W."/>
            <person name="Aroian R.V."/>
        </authorList>
    </citation>
    <scope>NUCLEOTIDE SEQUENCE</scope>
    <source>
        <strain evidence="2">HY135</strain>
    </source>
</reference>
<name>A0A016V447_9BILA</name>
<accession>A0A016V447</accession>
<dbReference type="EMBL" id="JARK01001355">
    <property type="protein sequence ID" value="EYC21493.1"/>
    <property type="molecule type" value="Genomic_DNA"/>
</dbReference>
<proteinExistence type="predicted"/>
<evidence type="ECO:0000313" key="2">
    <source>
        <dbReference type="Proteomes" id="UP000024635"/>
    </source>
</evidence>
<organism evidence="1 2">
    <name type="scientific">Ancylostoma ceylanicum</name>
    <dbReference type="NCBI Taxonomy" id="53326"/>
    <lineage>
        <taxon>Eukaryota</taxon>
        <taxon>Metazoa</taxon>
        <taxon>Ecdysozoa</taxon>
        <taxon>Nematoda</taxon>
        <taxon>Chromadorea</taxon>
        <taxon>Rhabditida</taxon>
        <taxon>Rhabditina</taxon>
        <taxon>Rhabditomorpha</taxon>
        <taxon>Strongyloidea</taxon>
        <taxon>Ancylostomatidae</taxon>
        <taxon>Ancylostomatinae</taxon>
        <taxon>Ancylostoma</taxon>
    </lineage>
</organism>
<dbReference type="Proteomes" id="UP000024635">
    <property type="component" value="Unassembled WGS sequence"/>
</dbReference>
<gene>
    <name evidence="1" type="primary">Acey_s0019.g3855</name>
    <name evidence="1" type="ORF">Y032_0019g3855</name>
</gene>